<dbReference type="OrthoDB" id="5945655at2759"/>
<dbReference type="GO" id="GO:0005109">
    <property type="term" value="F:frizzled binding"/>
    <property type="evidence" value="ECO:0007669"/>
    <property type="project" value="TreeGrafter"/>
</dbReference>
<keyword evidence="3 9" id="KW-0217">Developmental protein</keyword>
<dbReference type="SMART" id="SM00097">
    <property type="entry name" value="WNT1"/>
    <property type="match status" value="1"/>
</dbReference>
<dbReference type="GO" id="GO:0005125">
    <property type="term" value="F:cytokine activity"/>
    <property type="evidence" value="ECO:0007669"/>
    <property type="project" value="TreeGrafter"/>
</dbReference>
<sequence>MGCRETAFIYAITSAAVTHAVSRACSEGSIESCTCDYGHRGGGNGPNTAAGVSQEMLYYGGRRGKISPAAAALATQNAGQPNGVRRDWEWSGCSDNLAFGYEFSREFVDAGEKGRHLREKMNLHNNEAGRAHVSSEMRQECKCHGMSGSCTVKTCWMRLPPFRVVGDQLKDRFDGASRVLVSNSGSLRGGGGGGGGGGSGGGRKGKNNGANNNQPPGGGGGGGGNSANGASRNRGRGSLVVGSSRRRGRGGGFSGGRYSFQLKPYKPEHKPPGRKDLTVVISCAVAEVTGGRRRWWSKGVRVHFTGAVRSSVNSARRKSLCTRAFECSAAGVYRPSKGDFNACIAIQVRTDYRCVEELCLVKGPKT</sequence>
<dbReference type="GO" id="GO:0045165">
    <property type="term" value="P:cell fate commitment"/>
    <property type="evidence" value="ECO:0007669"/>
    <property type="project" value="TreeGrafter"/>
</dbReference>
<dbReference type="PROSITE" id="PS00246">
    <property type="entry name" value="WNT1"/>
    <property type="match status" value="1"/>
</dbReference>
<comment type="subcellular location">
    <subcellularLocation>
        <location evidence="1 9">Secreted</location>
        <location evidence="1 9">Extracellular space</location>
        <location evidence="1 9">Extracellular matrix</location>
    </subcellularLocation>
</comment>
<evidence type="ECO:0000256" key="9">
    <source>
        <dbReference type="RuleBase" id="RU003500"/>
    </source>
</evidence>
<evidence type="ECO:0000256" key="10">
    <source>
        <dbReference type="SAM" id="MobiDB-lite"/>
    </source>
</evidence>
<dbReference type="EMBL" id="KZ308782">
    <property type="protein sequence ID" value="KAG8234144.1"/>
    <property type="molecule type" value="Genomic_DNA"/>
</dbReference>
<feature type="region of interest" description="Disordered" evidence="10">
    <location>
        <begin position="181"/>
        <end position="273"/>
    </location>
</feature>
<accession>A0A8K0KF61</accession>
<dbReference type="Pfam" id="PF00110">
    <property type="entry name" value="wnt"/>
    <property type="match status" value="1"/>
</dbReference>
<dbReference type="PRINTS" id="PR01349">
    <property type="entry name" value="WNTPROTEIN"/>
</dbReference>
<evidence type="ECO:0000256" key="2">
    <source>
        <dbReference type="ARBA" id="ARBA00005683"/>
    </source>
</evidence>
<dbReference type="PANTHER" id="PTHR12027:SF91">
    <property type="entry name" value="PROTO-ONCOGENE WNT-1"/>
    <property type="match status" value="1"/>
</dbReference>
<gene>
    <name evidence="11" type="ORF">J437_LFUL014904</name>
</gene>
<keyword evidence="7" id="KW-1015">Disulfide bond</keyword>
<evidence type="ECO:0000256" key="7">
    <source>
        <dbReference type="ARBA" id="ARBA00023157"/>
    </source>
</evidence>
<keyword evidence="8" id="KW-0449">Lipoprotein</keyword>
<keyword evidence="5" id="KW-0272">Extracellular matrix</keyword>
<evidence type="ECO:0000256" key="8">
    <source>
        <dbReference type="ARBA" id="ARBA00023288"/>
    </source>
</evidence>
<evidence type="ECO:0000256" key="4">
    <source>
        <dbReference type="ARBA" id="ARBA00022525"/>
    </source>
</evidence>
<feature type="compositionally biased region" description="Gly residues" evidence="10">
    <location>
        <begin position="216"/>
        <end position="226"/>
    </location>
</feature>
<dbReference type="GO" id="GO:0005615">
    <property type="term" value="C:extracellular space"/>
    <property type="evidence" value="ECO:0007669"/>
    <property type="project" value="TreeGrafter"/>
</dbReference>
<keyword evidence="4" id="KW-0964">Secreted</keyword>
<evidence type="ECO:0000256" key="1">
    <source>
        <dbReference type="ARBA" id="ARBA00004498"/>
    </source>
</evidence>
<evidence type="ECO:0000313" key="11">
    <source>
        <dbReference type="EMBL" id="KAG8234144.1"/>
    </source>
</evidence>
<evidence type="ECO:0000256" key="5">
    <source>
        <dbReference type="ARBA" id="ARBA00022530"/>
    </source>
</evidence>
<dbReference type="GO" id="GO:0060070">
    <property type="term" value="P:canonical Wnt signaling pathway"/>
    <property type="evidence" value="ECO:0007669"/>
    <property type="project" value="TreeGrafter"/>
</dbReference>
<comment type="similarity">
    <text evidence="2 9">Belongs to the Wnt family.</text>
</comment>
<comment type="function">
    <text evidence="9">Ligand for members of the frizzled family of seven transmembrane receptors.</text>
</comment>
<reference evidence="11" key="2">
    <citation type="submission" date="2017-10" db="EMBL/GenBank/DDBJ databases">
        <title>Ladona fulva Genome sequencing and assembly.</title>
        <authorList>
            <person name="Murali S."/>
            <person name="Richards S."/>
            <person name="Bandaranaike D."/>
            <person name="Bellair M."/>
            <person name="Blankenburg K."/>
            <person name="Chao H."/>
            <person name="Dinh H."/>
            <person name="Doddapaneni H."/>
            <person name="Dugan-Rocha S."/>
            <person name="Elkadiri S."/>
            <person name="Gnanaolivu R."/>
            <person name="Hernandez B."/>
            <person name="Skinner E."/>
            <person name="Javaid M."/>
            <person name="Lee S."/>
            <person name="Li M."/>
            <person name="Ming W."/>
            <person name="Munidasa M."/>
            <person name="Muniz J."/>
            <person name="Nguyen L."/>
            <person name="Hughes D."/>
            <person name="Osuji N."/>
            <person name="Pu L.-L."/>
            <person name="Puazo M."/>
            <person name="Qu C."/>
            <person name="Quiroz J."/>
            <person name="Raj R."/>
            <person name="Weissenberger G."/>
            <person name="Xin Y."/>
            <person name="Zou X."/>
            <person name="Han Y."/>
            <person name="Worley K."/>
            <person name="Muzny D."/>
            <person name="Gibbs R."/>
        </authorList>
    </citation>
    <scope>NUCLEOTIDE SEQUENCE</scope>
    <source>
        <strain evidence="11">Sampled in the wild</strain>
    </source>
</reference>
<name>A0A8K0KF61_LADFU</name>
<dbReference type="PANTHER" id="PTHR12027">
    <property type="entry name" value="WNT RELATED"/>
    <property type="match status" value="1"/>
</dbReference>
<dbReference type="GO" id="GO:0030182">
    <property type="term" value="P:neuron differentiation"/>
    <property type="evidence" value="ECO:0007669"/>
    <property type="project" value="TreeGrafter"/>
</dbReference>
<proteinExistence type="inferred from homology"/>
<keyword evidence="6 9" id="KW-0879">Wnt signaling pathway</keyword>
<protein>
    <recommendedName>
        <fullName evidence="9">Protein Wnt</fullName>
    </recommendedName>
</protein>
<keyword evidence="12" id="KW-1185">Reference proteome</keyword>
<comment type="caution">
    <text evidence="11">The sequence shown here is derived from an EMBL/GenBank/DDBJ whole genome shotgun (WGS) entry which is preliminary data.</text>
</comment>
<dbReference type="Proteomes" id="UP000792457">
    <property type="component" value="Unassembled WGS sequence"/>
</dbReference>
<reference evidence="11" key="1">
    <citation type="submission" date="2013-04" db="EMBL/GenBank/DDBJ databases">
        <authorList>
            <person name="Qu J."/>
            <person name="Murali S.C."/>
            <person name="Bandaranaike D."/>
            <person name="Bellair M."/>
            <person name="Blankenburg K."/>
            <person name="Chao H."/>
            <person name="Dinh H."/>
            <person name="Doddapaneni H."/>
            <person name="Downs B."/>
            <person name="Dugan-Rocha S."/>
            <person name="Elkadiri S."/>
            <person name="Gnanaolivu R.D."/>
            <person name="Hernandez B."/>
            <person name="Javaid M."/>
            <person name="Jayaseelan J.C."/>
            <person name="Lee S."/>
            <person name="Li M."/>
            <person name="Ming W."/>
            <person name="Munidasa M."/>
            <person name="Muniz J."/>
            <person name="Nguyen L."/>
            <person name="Ongeri F."/>
            <person name="Osuji N."/>
            <person name="Pu L.-L."/>
            <person name="Puazo M."/>
            <person name="Qu C."/>
            <person name="Quiroz J."/>
            <person name="Raj R."/>
            <person name="Weissenberger G."/>
            <person name="Xin Y."/>
            <person name="Zou X."/>
            <person name="Han Y."/>
            <person name="Richards S."/>
            <person name="Worley K."/>
            <person name="Muzny D."/>
            <person name="Gibbs R."/>
        </authorList>
    </citation>
    <scope>NUCLEOTIDE SEQUENCE</scope>
    <source>
        <strain evidence="11">Sampled in the wild</strain>
    </source>
</reference>
<dbReference type="AlphaFoldDB" id="A0A8K0KF61"/>
<feature type="compositionally biased region" description="Low complexity" evidence="10">
    <location>
        <begin position="227"/>
        <end position="243"/>
    </location>
</feature>
<evidence type="ECO:0000256" key="3">
    <source>
        <dbReference type="ARBA" id="ARBA00022473"/>
    </source>
</evidence>
<organism evidence="11 12">
    <name type="scientific">Ladona fulva</name>
    <name type="common">Scarce chaser dragonfly</name>
    <name type="synonym">Libellula fulva</name>
    <dbReference type="NCBI Taxonomy" id="123851"/>
    <lineage>
        <taxon>Eukaryota</taxon>
        <taxon>Metazoa</taxon>
        <taxon>Ecdysozoa</taxon>
        <taxon>Arthropoda</taxon>
        <taxon>Hexapoda</taxon>
        <taxon>Insecta</taxon>
        <taxon>Pterygota</taxon>
        <taxon>Palaeoptera</taxon>
        <taxon>Odonata</taxon>
        <taxon>Epiprocta</taxon>
        <taxon>Anisoptera</taxon>
        <taxon>Libelluloidea</taxon>
        <taxon>Libellulidae</taxon>
        <taxon>Ladona</taxon>
    </lineage>
</organism>
<dbReference type="InterPro" id="IPR018161">
    <property type="entry name" value="Wnt_CS"/>
</dbReference>
<feature type="compositionally biased region" description="Gly residues" evidence="10">
    <location>
        <begin position="187"/>
        <end position="202"/>
    </location>
</feature>
<evidence type="ECO:0000313" key="12">
    <source>
        <dbReference type="Proteomes" id="UP000792457"/>
    </source>
</evidence>
<dbReference type="InterPro" id="IPR005817">
    <property type="entry name" value="Wnt"/>
</dbReference>
<evidence type="ECO:0000256" key="6">
    <source>
        <dbReference type="ARBA" id="ARBA00022687"/>
    </source>
</evidence>